<protein>
    <submittedName>
        <fullName evidence="5">F-box/LRR-repeat protein 7-like isoform X1</fullName>
    </submittedName>
</protein>
<dbReference type="InterPro" id="IPR001611">
    <property type="entry name" value="Leu-rich_rpt"/>
</dbReference>
<organism evidence="4 5">
    <name type="scientific">Petromyzon marinus</name>
    <name type="common">Sea lamprey</name>
    <dbReference type="NCBI Taxonomy" id="7757"/>
    <lineage>
        <taxon>Eukaryota</taxon>
        <taxon>Metazoa</taxon>
        <taxon>Chordata</taxon>
        <taxon>Craniata</taxon>
        <taxon>Vertebrata</taxon>
        <taxon>Cyclostomata</taxon>
        <taxon>Hyperoartia</taxon>
        <taxon>Petromyzontiformes</taxon>
        <taxon>Petromyzontidae</taxon>
        <taxon>Petromyzon</taxon>
    </lineage>
</organism>
<dbReference type="SMART" id="SM00256">
    <property type="entry name" value="FBOX"/>
    <property type="match status" value="1"/>
</dbReference>
<dbReference type="Pfam" id="PF12937">
    <property type="entry name" value="F-box-like"/>
    <property type="match status" value="1"/>
</dbReference>
<proteinExistence type="predicted"/>
<keyword evidence="4" id="KW-1185">Reference proteome</keyword>
<dbReference type="RefSeq" id="XP_032818828.1">
    <property type="nucleotide sequence ID" value="XM_032962937.1"/>
</dbReference>
<feature type="region of interest" description="Disordered" evidence="2">
    <location>
        <begin position="1"/>
        <end position="28"/>
    </location>
</feature>
<dbReference type="InterPro" id="IPR006553">
    <property type="entry name" value="Leu-rich_rpt_Cys-con_subtyp"/>
</dbReference>
<dbReference type="Proteomes" id="UP001318040">
    <property type="component" value="Chromosome 2"/>
</dbReference>
<dbReference type="SUPFAM" id="SSF52047">
    <property type="entry name" value="RNI-like"/>
    <property type="match status" value="1"/>
</dbReference>
<accession>A0AAJ7X3M0</accession>
<dbReference type="PROSITE" id="PS50181">
    <property type="entry name" value="FBOX"/>
    <property type="match status" value="1"/>
</dbReference>
<feature type="compositionally biased region" description="Low complexity" evidence="2">
    <location>
        <begin position="89"/>
        <end position="110"/>
    </location>
</feature>
<name>A0AAJ7X3M0_PETMA</name>
<evidence type="ECO:0000256" key="1">
    <source>
        <dbReference type="ARBA" id="ARBA00022786"/>
    </source>
</evidence>
<keyword evidence="1" id="KW-0833">Ubl conjugation pathway</keyword>
<dbReference type="Gene3D" id="1.20.1280.50">
    <property type="match status" value="1"/>
</dbReference>
<dbReference type="GO" id="GO:0019005">
    <property type="term" value="C:SCF ubiquitin ligase complex"/>
    <property type="evidence" value="ECO:0007669"/>
    <property type="project" value="TreeGrafter"/>
</dbReference>
<dbReference type="SUPFAM" id="SSF81383">
    <property type="entry name" value="F-box domain"/>
    <property type="match status" value="1"/>
</dbReference>
<dbReference type="InterPro" id="IPR001810">
    <property type="entry name" value="F-box_dom"/>
</dbReference>
<sequence>MQHRPLSPSPCNHQRPLSPTPACHRQNFSCPSSQQKAMLSPHFGQDLSFLYPAMDNYKVTSPHAFKQKSCLSQSLTSQRPLYVQHLTRSHLSSPPQDSLSSPSCSSSSSHLSADSHNLHCAHVALPSQVHVNAKCPPYKQSLQTNLEYDDLPHSVNPEHCSCQSHKSQQCHSGCAKPHAPCLPPLSEQQGSHAKRNALSLSDSSTDHSSTSASVFQPSLRHRHREPPGAPDAAAVRVRSGPLSTEWLPDAVMLRVLTHLPVESLCRSARVCRRWYWLVWDPRLWQTVQLGRPWDEGSGPNVERALDALTARLCRDTPFVCLSLETLVLSGSPALGDAGLLTVARRCPELRRLEVSGCGEISNRGLLEVVTRCPNLEHLDVSDCPEITCVSLIPEASCQACPLHSRHLLLRHLDMSGCSGLTDEGLLAVARHCPRLARLYLRRCPGVADGGLRALARHCTALRELSLCDCPTATDAGLRDVAAALGPRLRYLSLAHCERVTDVTLRCLGRRCPGLRYLNARGCLGVTDRGLESLGRGCPRLRSLDVGRCPLVTDVGLEVLARGCPGLKRLGLKGCEGVSERGLRGVALCCPGLQLLSVQDCNLSPDTLRFVQQHCRRCVIEHTNLGCV</sequence>
<dbReference type="InterPro" id="IPR032675">
    <property type="entry name" value="LRR_dom_sf"/>
</dbReference>
<evidence type="ECO:0000313" key="4">
    <source>
        <dbReference type="Proteomes" id="UP001318040"/>
    </source>
</evidence>
<dbReference type="Pfam" id="PF25372">
    <property type="entry name" value="DUF7885"/>
    <property type="match status" value="1"/>
</dbReference>
<reference evidence="5" key="1">
    <citation type="submission" date="2025-08" db="UniProtKB">
        <authorList>
            <consortium name="RefSeq"/>
        </authorList>
    </citation>
    <scope>IDENTIFICATION</scope>
    <source>
        <tissue evidence="5">Sperm</tissue>
    </source>
</reference>
<dbReference type="AlphaFoldDB" id="A0AAJ7X3M0"/>
<feature type="region of interest" description="Disordered" evidence="2">
    <location>
        <begin position="185"/>
        <end position="235"/>
    </location>
</feature>
<dbReference type="Gene3D" id="3.80.10.10">
    <property type="entry name" value="Ribonuclease Inhibitor"/>
    <property type="match status" value="2"/>
</dbReference>
<dbReference type="InterPro" id="IPR036047">
    <property type="entry name" value="F-box-like_dom_sf"/>
</dbReference>
<gene>
    <name evidence="5" type="primary">LOC116947330</name>
</gene>
<feature type="compositionally biased region" description="Low complexity" evidence="2">
    <location>
        <begin position="197"/>
        <end position="213"/>
    </location>
</feature>
<dbReference type="KEGG" id="pmrn:116947330"/>
<evidence type="ECO:0000313" key="5">
    <source>
        <dbReference type="RefSeq" id="XP_032818828.1"/>
    </source>
</evidence>
<feature type="region of interest" description="Disordered" evidence="2">
    <location>
        <begin position="87"/>
        <end position="110"/>
    </location>
</feature>
<dbReference type="GO" id="GO:0031146">
    <property type="term" value="P:SCF-dependent proteasomal ubiquitin-dependent protein catabolic process"/>
    <property type="evidence" value="ECO:0007669"/>
    <property type="project" value="TreeGrafter"/>
</dbReference>
<feature type="domain" description="F-box" evidence="3">
    <location>
        <begin position="241"/>
        <end position="287"/>
    </location>
</feature>
<dbReference type="PANTHER" id="PTHR13318">
    <property type="entry name" value="PARTNER OF PAIRED, ISOFORM B-RELATED"/>
    <property type="match status" value="1"/>
</dbReference>
<evidence type="ECO:0000259" key="3">
    <source>
        <dbReference type="PROSITE" id="PS50181"/>
    </source>
</evidence>
<dbReference type="SMART" id="SM00367">
    <property type="entry name" value="LRR_CC"/>
    <property type="match status" value="11"/>
</dbReference>
<dbReference type="InterPro" id="IPR057207">
    <property type="entry name" value="FBXL15_LRR"/>
</dbReference>
<dbReference type="Pfam" id="PF13516">
    <property type="entry name" value="LRR_6"/>
    <property type="match status" value="2"/>
</dbReference>
<evidence type="ECO:0000256" key="2">
    <source>
        <dbReference type="SAM" id="MobiDB-lite"/>
    </source>
</evidence>